<dbReference type="Gene3D" id="3.40.50.720">
    <property type="entry name" value="NAD(P)-binding Rossmann-like Domain"/>
    <property type="match status" value="1"/>
</dbReference>
<dbReference type="InterPro" id="IPR036291">
    <property type="entry name" value="NAD(P)-bd_dom_sf"/>
</dbReference>
<proteinExistence type="inferred from homology"/>
<evidence type="ECO:0000259" key="7">
    <source>
        <dbReference type="Pfam" id="PF00107"/>
    </source>
</evidence>
<feature type="domain" description="Alcohol dehydrogenase-like C-terminal" evidence="7">
    <location>
        <begin position="67"/>
        <end position="200"/>
    </location>
</feature>
<evidence type="ECO:0000313" key="9">
    <source>
        <dbReference type="Proteomes" id="UP000308549"/>
    </source>
</evidence>
<dbReference type="GO" id="GO:0006062">
    <property type="term" value="P:sorbitol catabolic process"/>
    <property type="evidence" value="ECO:0007669"/>
    <property type="project" value="TreeGrafter"/>
</dbReference>
<organism evidence="8 9">
    <name type="scientific">Salinomyces thailandicus</name>
    <dbReference type="NCBI Taxonomy" id="706561"/>
    <lineage>
        <taxon>Eukaryota</taxon>
        <taxon>Fungi</taxon>
        <taxon>Dikarya</taxon>
        <taxon>Ascomycota</taxon>
        <taxon>Pezizomycotina</taxon>
        <taxon>Dothideomycetes</taxon>
        <taxon>Dothideomycetidae</taxon>
        <taxon>Mycosphaerellales</taxon>
        <taxon>Teratosphaeriaceae</taxon>
        <taxon>Salinomyces</taxon>
    </lineage>
</organism>
<evidence type="ECO:0000256" key="4">
    <source>
        <dbReference type="ARBA" id="ARBA00022833"/>
    </source>
</evidence>
<evidence type="ECO:0000256" key="6">
    <source>
        <dbReference type="ARBA" id="ARBA00023027"/>
    </source>
</evidence>
<protein>
    <submittedName>
        <fullName evidence="8">D-xylulose reductase A</fullName>
    </submittedName>
</protein>
<dbReference type="EMBL" id="NAJL01000027">
    <property type="protein sequence ID" value="TKA26689.1"/>
    <property type="molecule type" value="Genomic_DNA"/>
</dbReference>
<dbReference type="Proteomes" id="UP000308549">
    <property type="component" value="Unassembled WGS sequence"/>
</dbReference>
<name>A0A4V5N479_9PEZI</name>
<gene>
    <name evidence="8" type="ORF">B0A50_04797</name>
</gene>
<evidence type="ECO:0000256" key="1">
    <source>
        <dbReference type="ARBA" id="ARBA00001947"/>
    </source>
</evidence>
<dbReference type="FunFam" id="3.40.50.720:FF:000068">
    <property type="entry name" value="Sorbitol dehydrogenase"/>
    <property type="match status" value="1"/>
</dbReference>
<evidence type="ECO:0000256" key="5">
    <source>
        <dbReference type="ARBA" id="ARBA00023002"/>
    </source>
</evidence>
<comment type="similarity">
    <text evidence="2">Belongs to the zinc-containing alcohol dehydrogenase family.</text>
</comment>
<dbReference type="Gene3D" id="3.90.180.10">
    <property type="entry name" value="Medium-chain alcohol dehydrogenases, catalytic domain"/>
    <property type="match status" value="1"/>
</dbReference>
<dbReference type="InterPro" id="IPR013149">
    <property type="entry name" value="ADH-like_C"/>
</dbReference>
<evidence type="ECO:0000256" key="2">
    <source>
        <dbReference type="ARBA" id="ARBA00008072"/>
    </source>
</evidence>
<dbReference type="OrthoDB" id="3941538at2759"/>
<keyword evidence="3" id="KW-0479">Metal-binding</keyword>
<evidence type="ECO:0000313" key="8">
    <source>
        <dbReference type="EMBL" id="TKA26689.1"/>
    </source>
</evidence>
<keyword evidence="5" id="KW-0560">Oxidoreductase</keyword>
<keyword evidence="4" id="KW-0862">Zinc</keyword>
<keyword evidence="6" id="KW-0520">NAD</keyword>
<comment type="caution">
    <text evidence="8">The sequence shown here is derived from an EMBL/GenBank/DDBJ whole genome shotgun (WGS) entry which is preliminary data.</text>
</comment>
<keyword evidence="9" id="KW-1185">Reference proteome</keyword>
<comment type="cofactor">
    <cofactor evidence="1">
        <name>Zn(2+)</name>
        <dbReference type="ChEBI" id="CHEBI:29105"/>
    </cofactor>
</comment>
<reference evidence="8 9" key="1">
    <citation type="submission" date="2017-03" db="EMBL/GenBank/DDBJ databases">
        <title>Genomes of endolithic fungi from Antarctica.</title>
        <authorList>
            <person name="Coleine C."/>
            <person name="Masonjones S."/>
            <person name="Stajich J.E."/>
        </authorList>
    </citation>
    <scope>NUCLEOTIDE SEQUENCE [LARGE SCALE GENOMIC DNA]</scope>
    <source>
        <strain evidence="8 9">CCFEE 6315</strain>
    </source>
</reference>
<dbReference type="Pfam" id="PF00107">
    <property type="entry name" value="ADH_zinc_N"/>
    <property type="match status" value="1"/>
</dbReference>
<dbReference type="SUPFAM" id="SSF51735">
    <property type="entry name" value="NAD(P)-binding Rossmann-fold domains"/>
    <property type="match status" value="1"/>
</dbReference>
<dbReference type="AlphaFoldDB" id="A0A4V5N479"/>
<dbReference type="PANTHER" id="PTHR43161:SF9">
    <property type="entry name" value="SORBITOL DEHYDROGENASE"/>
    <property type="match status" value="1"/>
</dbReference>
<dbReference type="GO" id="GO:0003939">
    <property type="term" value="F:L-iditol 2-dehydrogenase (NAD+) activity"/>
    <property type="evidence" value="ECO:0007669"/>
    <property type="project" value="TreeGrafter"/>
</dbReference>
<accession>A0A4V5N479</accession>
<dbReference type="InterPro" id="IPR011032">
    <property type="entry name" value="GroES-like_sf"/>
</dbReference>
<sequence length="254" mass="26884">MRFAATPPVDGTLAKYYALPADFCYELGDHVTLEEGAVVEPLSIAVHVVRQANIKPGQSLVVFGAGPVGLLCCAVARRAYGASCVIAVDTNQERLAFARKYAATQTYKASGSSPEDTAAAILAECHTGSGVDAAIDASGAESCIQTAMHVLRTGGAYVQAGLGRQMISFPIGSVCSKELSIKGSFRYGPGDYELAVRLLNNGQVSVRELITDCFSFHESEKAFESVKAARGMKTLIRGPGQPLSSKFGRERARL</sequence>
<dbReference type="SUPFAM" id="SSF50129">
    <property type="entry name" value="GroES-like"/>
    <property type="match status" value="1"/>
</dbReference>
<dbReference type="PANTHER" id="PTHR43161">
    <property type="entry name" value="SORBITOL DEHYDROGENASE"/>
    <property type="match status" value="1"/>
</dbReference>
<dbReference type="GO" id="GO:0046872">
    <property type="term" value="F:metal ion binding"/>
    <property type="evidence" value="ECO:0007669"/>
    <property type="project" value="UniProtKB-KW"/>
</dbReference>
<evidence type="ECO:0000256" key="3">
    <source>
        <dbReference type="ARBA" id="ARBA00022723"/>
    </source>
</evidence>